<protein>
    <submittedName>
        <fullName evidence="2">Uncharacterized protein</fullName>
    </submittedName>
</protein>
<gene>
    <name evidence="2" type="ORF">A2U01_0008602</name>
</gene>
<feature type="region of interest" description="Disordered" evidence="1">
    <location>
        <begin position="1"/>
        <end position="46"/>
    </location>
</feature>
<reference evidence="2 3" key="1">
    <citation type="journal article" date="2018" name="Front. Plant Sci.">
        <title>Red Clover (Trifolium pratense) and Zigzag Clover (T. medium) - A Picture of Genomic Similarities and Differences.</title>
        <authorList>
            <person name="Dluhosova J."/>
            <person name="Istvanek J."/>
            <person name="Nedelnik J."/>
            <person name="Repkova J."/>
        </authorList>
    </citation>
    <scope>NUCLEOTIDE SEQUENCE [LARGE SCALE GENOMIC DNA]</scope>
    <source>
        <strain evidence="3">cv. 10/8</strain>
        <tissue evidence="2">Leaf</tissue>
    </source>
</reference>
<organism evidence="2 3">
    <name type="scientific">Trifolium medium</name>
    <dbReference type="NCBI Taxonomy" id="97028"/>
    <lineage>
        <taxon>Eukaryota</taxon>
        <taxon>Viridiplantae</taxon>
        <taxon>Streptophyta</taxon>
        <taxon>Embryophyta</taxon>
        <taxon>Tracheophyta</taxon>
        <taxon>Spermatophyta</taxon>
        <taxon>Magnoliopsida</taxon>
        <taxon>eudicotyledons</taxon>
        <taxon>Gunneridae</taxon>
        <taxon>Pentapetalae</taxon>
        <taxon>rosids</taxon>
        <taxon>fabids</taxon>
        <taxon>Fabales</taxon>
        <taxon>Fabaceae</taxon>
        <taxon>Papilionoideae</taxon>
        <taxon>50 kb inversion clade</taxon>
        <taxon>NPAAA clade</taxon>
        <taxon>Hologalegina</taxon>
        <taxon>IRL clade</taxon>
        <taxon>Trifolieae</taxon>
        <taxon>Trifolium</taxon>
    </lineage>
</organism>
<evidence type="ECO:0000256" key="1">
    <source>
        <dbReference type="SAM" id="MobiDB-lite"/>
    </source>
</evidence>
<accession>A0A392MN64</accession>
<feature type="compositionally biased region" description="Basic residues" evidence="1">
    <location>
        <begin position="23"/>
        <end position="35"/>
    </location>
</feature>
<dbReference type="EMBL" id="LXQA010012788">
    <property type="protein sequence ID" value="MCH87724.1"/>
    <property type="molecule type" value="Genomic_DNA"/>
</dbReference>
<sequence length="118" mass="12992">MLRTAEKNMNKGKGKASLMVNNRKFKKPNKWMGKGKGKEVVKPKPTTHALKPKCDIAKEGNCFHCGKTVRKRKCSKYLEDKKNGIESFNSTGFARSRELAKGGVDLRVGNGANVVALA</sequence>
<evidence type="ECO:0000313" key="3">
    <source>
        <dbReference type="Proteomes" id="UP000265520"/>
    </source>
</evidence>
<name>A0A392MN64_9FABA</name>
<dbReference type="Proteomes" id="UP000265520">
    <property type="component" value="Unassembled WGS sequence"/>
</dbReference>
<keyword evidence="3" id="KW-1185">Reference proteome</keyword>
<dbReference type="AlphaFoldDB" id="A0A392MN64"/>
<feature type="non-terminal residue" evidence="2">
    <location>
        <position position="118"/>
    </location>
</feature>
<comment type="caution">
    <text evidence="2">The sequence shown here is derived from an EMBL/GenBank/DDBJ whole genome shotgun (WGS) entry which is preliminary data.</text>
</comment>
<evidence type="ECO:0000313" key="2">
    <source>
        <dbReference type="EMBL" id="MCH87724.1"/>
    </source>
</evidence>
<proteinExistence type="predicted"/>